<dbReference type="GO" id="GO:0018996">
    <property type="term" value="P:molting cycle, collagen and cuticulin-based cuticle"/>
    <property type="evidence" value="ECO:0007669"/>
    <property type="project" value="TreeGrafter"/>
</dbReference>
<proteinExistence type="predicted"/>
<keyword evidence="2" id="KW-1133">Transmembrane helix</keyword>
<dbReference type="GO" id="GO:0006897">
    <property type="term" value="P:endocytosis"/>
    <property type="evidence" value="ECO:0007669"/>
    <property type="project" value="TreeGrafter"/>
</dbReference>
<dbReference type="GO" id="GO:0005886">
    <property type="term" value="C:plasma membrane"/>
    <property type="evidence" value="ECO:0007669"/>
    <property type="project" value="TreeGrafter"/>
</dbReference>
<evidence type="ECO:0000313" key="4">
    <source>
        <dbReference type="Proteomes" id="UP000252519"/>
    </source>
</evidence>
<evidence type="ECO:0000256" key="1">
    <source>
        <dbReference type="SAM" id="MobiDB-lite"/>
    </source>
</evidence>
<dbReference type="AlphaFoldDB" id="A0A368GA23"/>
<protein>
    <recommendedName>
        <fullName evidence="5">SSD domain-containing protein</fullName>
    </recommendedName>
</protein>
<comment type="caution">
    <text evidence="3">The sequence shown here is derived from an EMBL/GenBank/DDBJ whole genome shotgun (WGS) entry which is preliminary data.</text>
</comment>
<dbReference type="Proteomes" id="UP000252519">
    <property type="component" value="Unassembled WGS sequence"/>
</dbReference>
<keyword evidence="2" id="KW-0812">Transmembrane</keyword>
<name>A0A368GA23_ANCCA</name>
<feature type="compositionally biased region" description="Low complexity" evidence="1">
    <location>
        <begin position="44"/>
        <end position="53"/>
    </location>
</feature>
<organism evidence="3 4">
    <name type="scientific">Ancylostoma caninum</name>
    <name type="common">Dog hookworm</name>
    <dbReference type="NCBI Taxonomy" id="29170"/>
    <lineage>
        <taxon>Eukaryota</taxon>
        <taxon>Metazoa</taxon>
        <taxon>Ecdysozoa</taxon>
        <taxon>Nematoda</taxon>
        <taxon>Chromadorea</taxon>
        <taxon>Rhabditida</taxon>
        <taxon>Rhabditina</taxon>
        <taxon>Rhabditomorpha</taxon>
        <taxon>Strongyloidea</taxon>
        <taxon>Ancylostomatidae</taxon>
        <taxon>Ancylostomatinae</taxon>
        <taxon>Ancylostoma</taxon>
    </lineage>
</organism>
<feature type="region of interest" description="Disordered" evidence="1">
    <location>
        <begin position="37"/>
        <end position="60"/>
    </location>
</feature>
<sequence length="92" mass="10271">MSLFGVTLDPIVMSIAIMCIGFSVDIPAHVSFHYHTSRSKITKKGTSSSLSTASDDDDSQFRSRRVLQYFNYSTYPEPGFSIMSTYISVQCL</sequence>
<gene>
    <name evidence="3" type="ORF">ANCCAN_14495</name>
</gene>
<dbReference type="PANTHER" id="PTHR10796">
    <property type="entry name" value="PATCHED-RELATED"/>
    <property type="match status" value="1"/>
</dbReference>
<evidence type="ECO:0000256" key="2">
    <source>
        <dbReference type="SAM" id="Phobius"/>
    </source>
</evidence>
<dbReference type="Gene3D" id="1.20.1640.10">
    <property type="entry name" value="Multidrug efflux transporter AcrB transmembrane domain"/>
    <property type="match status" value="1"/>
</dbReference>
<dbReference type="OrthoDB" id="5872257at2759"/>
<evidence type="ECO:0008006" key="5">
    <source>
        <dbReference type="Google" id="ProtNLM"/>
    </source>
</evidence>
<keyword evidence="4" id="KW-1185">Reference proteome</keyword>
<dbReference type="PANTHER" id="PTHR10796:SF85">
    <property type="entry name" value="SSD DOMAIN-CONTAINING PROTEIN"/>
    <property type="match status" value="1"/>
</dbReference>
<dbReference type="InterPro" id="IPR051697">
    <property type="entry name" value="Patched_domain-protein"/>
</dbReference>
<accession>A0A368GA23</accession>
<evidence type="ECO:0000313" key="3">
    <source>
        <dbReference type="EMBL" id="RCN39597.1"/>
    </source>
</evidence>
<keyword evidence="2" id="KW-0472">Membrane</keyword>
<dbReference type="GO" id="GO:0030659">
    <property type="term" value="C:cytoplasmic vesicle membrane"/>
    <property type="evidence" value="ECO:0007669"/>
    <property type="project" value="TreeGrafter"/>
</dbReference>
<reference evidence="3 4" key="1">
    <citation type="submission" date="2014-10" db="EMBL/GenBank/DDBJ databases">
        <title>Draft genome of the hookworm Ancylostoma caninum.</title>
        <authorList>
            <person name="Mitreva M."/>
        </authorList>
    </citation>
    <scope>NUCLEOTIDE SEQUENCE [LARGE SCALE GENOMIC DNA]</scope>
    <source>
        <strain evidence="3 4">Baltimore</strain>
    </source>
</reference>
<dbReference type="EMBL" id="JOJR01000330">
    <property type="protein sequence ID" value="RCN39597.1"/>
    <property type="molecule type" value="Genomic_DNA"/>
</dbReference>
<feature type="transmembrane region" description="Helical" evidence="2">
    <location>
        <begin position="12"/>
        <end position="34"/>
    </location>
</feature>